<proteinExistence type="predicted"/>
<dbReference type="EMBL" id="VSSQ01018107">
    <property type="protein sequence ID" value="MPM61022.1"/>
    <property type="molecule type" value="Genomic_DNA"/>
</dbReference>
<evidence type="ECO:0000313" key="1">
    <source>
        <dbReference type="EMBL" id="MPM61022.1"/>
    </source>
</evidence>
<sequence length="112" mass="12728">MLKVLYRCRPAVQQLRLTYMKRSAIEGDRIFADSYIDHSSPITQQRYIGGHRYCISRRINDAVRPLVTRQLSNLYGIGRVQRVKNGQEIRSMLTGESPSLLMGIGKNDTATG</sequence>
<comment type="caution">
    <text evidence="1">The sequence shown here is derived from an EMBL/GenBank/DDBJ whole genome shotgun (WGS) entry which is preliminary data.</text>
</comment>
<organism evidence="1">
    <name type="scientific">bioreactor metagenome</name>
    <dbReference type="NCBI Taxonomy" id="1076179"/>
    <lineage>
        <taxon>unclassified sequences</taxon>
        <taxon>metagenomes</taxon>
        <taxon>ecological metagenomes</taxon>
    </lineage>
</organism>
<name>A0A645B6J5_9ZZZZ</name>
<protein>
    <submittedName>
        <fullName evidence="1">Uncharacterized protein</fullName>
    </submittedName>
</protein>
<accession>A0A645B6J5</accession>
<dbReference type="AlphaFoldDB" id="A0A645B6J5"/>
<gene>
    <name evidence="1" type="ORF">SDC9_107876</name>
</gene>
<reference evidence="1" key="1">
    <citation type="submission" date="2019-08" db="EMBL/GenBank/DDBJ databases">
        <authorList>
            <person name="Kucharzyk K."/>
            <person name="Murdoch R.W."/>
            <person name="Higgins S."/>
            <person name="Loffler F."/>
        </authorList>
    </citation>
    <scope>NUCLEOTIDE SEQUENCE</scope>
</reference>